<evidence type="ECO:0000313" key="1">
    <source>
        <dbReference type="EMBL" id="CDP93533.1"/>
    </source>
</evidence>
<organism evidence="1">
    <name type="scientific">Brugia malayi</name>
    <name type="common">Filarial nematode worm</name>
    <dbReference type="NCBI Taxonomy" id="6279"/>
    <lineage>
        <taxon>Eukaryota</taxon>
        <taxon>Metazoa</taxon>
        <taxon>Ecdysozoa</taxon>
        <taxon>Nematoda</taxon>
        <taxon>Chromadorea</taxon>
        <taxon>Rhabditida</taxon>
        <taxon>Spirurina</taxon>
        <taxon>Spiruromorpha</taxon>
        <taxon>Filarioidea</taxon>
        <taxon>Onchocercidae</taxon>
        <taxon>Brugia</taxon>
    </lineage>
</organism>
<dbReference type="AlphaFoldDB" id="A0A1I9G131"/>
<gene>
    <name evidence="1" type="primary">Bm13055</name>
    <name evidence="1" type="ORF">BM_Bm13055</name>
</gene>
<dbReference type="EMBL" id="LN856882">
    <property type="protein sequence ID" value="CDP93533.1"/>
    <property type="molecule type" value="Genomic_DNA"/>
</dbReference>
<protein>
    <submittedName>
        <fullName evidence="1">Bm13055, isoform b</fullName>
    </submittedName>
</protein>
<proteinExistence type="predicted"/>
<name>A0A1I9G131_BRUMA</name>
<accession>A0A1I9G131</accession>
<sequence>MKIAAYEIMTITVGTISNVNTFFFTEVSEFFSTLALTQNYDVGITYRNFRGKWSV</sequence>
<reference evidence="1" key="2">
    <citation type="submission" date="2012-12" db="EMBL/GenBank/DDBJ databases">
        <authorList>
            <consortium name="WormBase Consortium"/>
            <person name="Ghedin E."/>
            <person name="Paulini M."/>
        </authorList>
    </citation>
    <scope>NUCLEOTIDE SEQUENCE</scope>
    <source>
        <strain evidence="1">FR3</strain>
    </source>
</reference>
<reference evidence="1" key="1">
    <citation type="journal article" date="2007" name="Science">
        <title>Draft genome of the filarial nematode parasite Brugia malayi.</title>
        <authorList>
            <person name="Ghedin E."/>
            <person name="Wang S."/>
            <person name="Spiro D."/>
            <person name="Caler E."/>
            <person name="Zhao Q."/>
            <person name="Crabtree J."/>
            <person name="Allen J.E."/>
            <person name="Delcher A.L."/>
            <person name="Guiliano D.B."/>
            <person name="Miranda-Saavedra D."/>
            <person name="Angiuoli S.V."/>
            <person name="Creasy T."/>
            <person name="Amedeo P."/>
            <person name="Haas B."/>
            <person name="El-Sayed N.M."/>
            <person name="Wortman J.R."/>
            <person name="Feldblyum T."/>
            <person name="Tallon L."/>
            <person name="Schatz M."/>
            <person name="Shumway M."/>
            <person name="Koo H."/>
            <person name="Salzberg S.L."/>
            <person name="Schobel S."/>
            <person name="Pertea M."/>
            <person name="Pop M."/>
            <person name="White O."/>
            <person name="Barton G.J."/>
            <person name="Carlow C.K."/>
            <person name="Crawford M.J."/>
            <person name="Daub J."/>
            <person name="Dimmic M.W."/>
            <person name="Estes C.F."/>
            <person name="Foster J.M."/>
            <person name="Ganatra M."/>
            <person name="Gregory W.F."/>
            <person name="Johnson N.M."/>
            <person name="Jin J."/>
            <person name="Komuniecki R."/>
            <person name="Korf I."/>
            <person name="Kumar S."/>
            <person name="Laney S."/>
            <person name="Li B.W."/>
            <person name="Li W."/>
            <person name="Lindblom T.H."/>
            <person name="Lustigman S."/>
            <person name="Ma D."/>
            <person name="Maina C.V."/>
            <person name="Martin D.M."/>
            <person name="McCarter J.P."/>
            <person name="McReynolds L."/>
            <person name="Mitreva M."/>
            <person name="Nutman T.B."/>
            <person name="Parkinson J."/>
            <person name="Peregrin-Alvarez J.M."/>
            <person name="Poole C."/>
            <person name="Ren Q."/>
            <person name="Saunders L."/>
            <person name="Sluder A.E."/>
            <person name="Smith K."/>
            <person name="Stanke M."/>
            <person name="Unnasch T.R."/>
            <person name="Ware J."/>
            <person name="Wei A.D."/>
            <person name="Weil G."/>
            <person name="Williams D.J."/>
            <person name="Zhang Y."/>
            <person name="Williams S.A."/>
            <person name="Fraser-Liggett C."/>
            <person name="Slatko B."/>
            <person name="Blaxter M.L."/>
            <person name="Scott A.L."/>
        </authorList>
    </citation>
    <scope>NUCLEOTIDE SEQUENCE</scope>
    <source>
        <strain evidence="1">FR3</strain>
    </source>
</reference>